<feature type="compositionally biased region" description="Low complexity" evidence="1">
    <location>
        <begin position="89"/>
        <end position="100"/>
    </location>
</feature>
<protein>
    <submittedName>
        <fullName evidence="2">Uncharacterized protein</fullName>
    </submittedName>
</protein>
<accession>A0ABR3CZZ5</accession>
<feature type="compositionally biased region" description="Polar residues" evidence="1">
    <location>
        <begin position="9"/>
        <end position="23"/>
    </location>
</feature>
<evidence type="ECO:0000256" key="1">
    <source>
        <dbReference type="SAM" id="MobiDB-lite"/>
    </source>
</evidence>
<evidence type="ECO:0000313" key="2">
    <source>
        <dbReference type="EMBL" id="KAL0465998.1"/>
    </source>
</evidence>
<name>A0ABR3CZZ5_NEUIN</name>
<comment type="caution">
    <text evidence="2">The sequence shown here is derived from an EMBL/GenBank/DDBJ whole genome shotgun (WGS) entry which is preliminary data.</text>
</comment>
<dbReference type="Proteomes" id="UP001451303">
    <property type="component" value="Unassembled WGS sequence"/>
</dbReference>
<evidence type="ECO:0000313" key="3">
    <source>
        <dbReference type="Proteomes" id="UP001451303"/>
    </source>
</evidence>
<feature type="compositionally biased region" description="Basic and acidic residues" evidence="1">
    <location>
        <begin position="40"/>
        <end position="53"/>
    </location>
</feature>
<feature type="region of interest" description="Disordered" evidence="1">
    <location>
        <begin position="1"/>
        <end position="100"/>
    </location>
</feature>
<organism evidence="2 3">
    <name type="scientific">Neurospora intermedia</name>
    <dbReference type="NCBI Taxonomy" id="5142"/>
    <lineage>
        <taxon>Eukaryota</taxon>
        <taxon>Fungi</taxon>
        <taxon>Dikarya</taxon>
        <taxon>Ascomycota</taxon>
        <taxon>Pezizomycotina</taxon>
        <taxon>Sordariomycetes</taxon>
        <taxon>Sordariomycetidae</taxon>
        <taxon>Sordariales</taxon>
        <taxon>Sordariaceae</taxon>
        <taxon>Neurospora</taxon>
    </lineage>
</organism>
<sequence length="337" mass="37301">MPFKPTAPPTSSNSCRPHRSNASLAVPNPLTDSQILDPGLKGDRSTGKDENPSNKHKIFDRRFITKPVPQNRPNPFTSAPFPAQTFQATNPSKSTPSTPSRGPVFATFNVHGGLFESAFRGGLSERADTLICIGGPGMGEDRQCPWTSEATFELAKVANSDDIAHLDANPEEKHAETMGNVAWRNPSLFPAREKGGSDYDLDPRDFNRQFEKQARAAKQAEEEEARKRAEALLAFEKLYALARENLQPSAKEIFATQSWPARTKSYFNDTFASSKKSKEPTTERPAQSAKTWPVRNLFTLKETLEDFNSRATESHMDAANETVGSIVRKLTFGSRNL</sequence>
<feature type="region of interest" description="Disordered" evidence="1">
    <location>
        <begin position="271"/>
        <end position="290"/>
    </location>
</feature>
<gene>
    <name evidence="2" type="ORF">QR685DRAFT_581368</name>
</gene>
<proteinExistence type="predicted"/>
<reference evidence="2 3" key="1">
    <citation type="submission" date="2023-09" db="EMBL/GenBank/DDBJ databases">
        <title>Multi-omics analysis of a traditional fermented food reveals byproduct-associated fungal strains for waste-to-food upcycling.</title>
        <authorList>
            <consortium name="Lawrence Berkeley National Laboratory"/>
            <person name="Rekdal V.M."/>
            <person name="Villalobos-Escobedo J.M."/>
            <person name="Rodriguez-Valeron N."/>
            <person name="Garcia M.O."/>
            <person name="Vasquez D.P."/>
            <person name="Damayanti I."/>
            <person name="Sorensen P.M."/>
            <person name="Baidoo E.E."/>
            <person name="De Carvalho A.C."/>
            <person name="Riley R."/>
            <person name="Lipzen A."/>
            <person name="He G."/>
            <person name="Yan M."/>
            <person name="Haridas S."/>
            <person name="Daum C."/>
            <person name="Yoshinaga Y."/>
            <person name="Ng V."/>
            <person name="Grigoriev I.V."/>
            <person name="Munk R."/>
            <person name="Nuraida L."/>
            <person name="Wijaya C.H."/>
            <person name="Morales P.-C."/>
            <person name="Keasling J.D."/>
        </authorList>
    </citation>
    <scope>NUCLEOTIDE SEQUENCE [LARGE SCALE GENOMIC DNA]</scope>
    <source>
        <strain evidence="2 3">FGSC 2613</strain>
    </source>
</reference>
<dbReference type="EMBL" id="JAVLET010000014">
    <property type="protein sequence ID" value="KAL0465998.1"/>
    <property type="molecule type" value="Genomic_DNA"/>
</dbReference>
<keyword evidence="3" id="KW-1185">Reference proteome</keyword>